<dbReference type="OrthoDB" id="9805828at2"/>
<keyword evidence="5 6" id="KW-0408">Iron</keyword>
<feature type="region of interest" description="Disordered" evidence="7">
    <location>
        <begin position="26"/>
        <end position="57"/>
    </location>
</feature>
<dbReference type="RefSeq" id="WP_035598640.1">
    <property type="nucleotide sequence ID" value="NZ_ARYM01000012.1"/>
</dbReference>
<protein>
    <submittedName>
        <fullName evidence="10">Cytochrome c family protein</fullName>
    </submittedName>
</protein>
<evidence type="ECO:0000313" key="11">
    <source>
        <dbReference type="Proteomes" id="UP000027100"/>
    </source>
</evidence>
<dbReference type="EMBL" id="ARYM01000012">
    <property type="protein sequence ID" value="KCZ98191.1"/>
    <property type="molecule type" value="Genomic_DNA"/>
</dbReference>
<evidence type="ECO:0000256" key="7">
    <source>
        <dbReference type="SAM" id="MobiDB-lite"/>
    </source>
</evidence>
<dbReference type="InterPro" id="IPR002327">
    <property type="entry name" value="Cyt_c_1A/1B"/>
</dbReference>
<proteinExistence type="predicted"/>
<gene>
    <name evidence="10" type="ORF">HPO_11329</name>
</gene>
<accession>A0A062VJC7</accession>
<dbReference type="Gene3D" id="1.10.760.10">
    <property type="entry name" value="Cytochrome c-like domain"/>
    <property type="match status" value="1"/>
</dbReference>
<evidence type="ECO:0000256" key="6">
    <source>
        <dbReference type="PROSITE-ProRule" id="PRU00433"/>
    </source>
</evidence>
<evidence type="ECO:0000256" key="8">
    <source>
        <dbReference type="SAM" id="SignalP"/>
    </source>
</evidence>
<evidence type="ECO:0000259" key="9">
    <source>
        <dbReference type="PROSITE" id="PS51007"/>
    </source>
</evidence>
<comment type="caution">
    <text evidence="10">The sequence shown here is derived from an EMBL/GenBank/DDBJ whole genome shotgun (WGS) entry which is preliminary data.</text>
</comment>
<keyword evidence="2 6" id="KW-0349">Heme</keyword>
<dbReference type="InterPro" id="IPR036909">
    <property type="entry name" value="Cyt_c-like_dom_sf"/>
</dbReference>
<dbReference type="STRING" id="1280954.HPO_11329"/>
<dbReference type="PATRIC" id="fig|1280954.3.peg.2296"/>
<name>A0A062VJC7_9PROT</name>
<keyword evidence="8" id="KW-0732">Signal</keyword>
<evidence type="ECO:0000256" key="4">
    <source>
        <dbReference type="ARBA" id="ARBA00022982"/>
    </source>
</evidence>
<feature type="chain" id="PRO_5001619823" evidence="8">
    <location>
        <begin position="19"/>
        <end position="180"/>
    </location>
</feature>
<dbReference type="GO" id="GO:0009055">
    <property type="term" value="F:electron transfer activity"/>
    <property type="evidence" value="ECO:0007669"/>
    <property type="project" value="InterPro"/>
</dbReference>
<evidence type="ECO:0000256" key="1">
    <source>
        <dbReference type="ARBA" id="ARBA00022448"/>
    </source>
</evidence>
<dbReference type="Proteomes" id="UP000027100">
    <property type="component" value="Unassembled WGS sequence"/>
</dbReference>
<evidence type="ECO:0000256" key="2">
    <source>
        <dbReference type="ARBA" id="ARBA00022617"/>
    </source>
</evidence>
<dbReference type="eggNOG" id="COG3474">
    <property type="taxonomic scope" value="Bacteria"/>
</dbReference>
<sequence length="180" mass="18567">MRFSAAAPLALIAALALAACGGSDPAPAQPAEPAATAPAAAPVAAPATPAAAPGEPSPEFANLPAPYNTANYAVGARTWKLCQSCHLTAEGAGHLVGPNLHGVFSRKVASAEGFAYSPALQAEDFTWTPEQLDHWLENPRTFVPGNRMSFSGVRREADRLGVIAYLMVETGYQGEAAPAE</sequence>
<evidence type="ECO:0000256" key="3">
    <source>
        <dbReference type="ARBA" id="ARBA00022723"/>
    </source>
</evidence>
<reference evidence="10 11" key="1">
    <citation type="journal article" date="2014" name="Antonie Van Leeuwenhoek">
        <title>Hyphomonas beringensis sp. nov. and Hyphomonas chukchiensis sp. nov., isolated from surface seawater of the Bering Sea and Chukchi Sea.</title>
        <authorList>
            <person name="Li C."/>
            <person name="Lai Q."/>
            <person name="Li G."/>
            <person name="Dong C."/>
            <person name="Wang J."/>
            <person name="Liao Y."/>
            <person name="Shao Z."/>
        </authorList>
    </citation>
    <scope>NUCLEOTIDE SEQUENCE [LARGE SCALE GENOMIC DNA]</scope>
    <source>
        <strain evidence="10 11">PS728</strain>
    </source>
</reference>
<organism evidence="10 11">
    <name type="scientific">Hyphomonas polymorpha PS728</name>
    <dbReference type="NCBI Taxonomy" id="1280954"/>
    <lineage>
        <taxon>Bacteria</taxon>
        <taxon>Pseudomonadati</taxon>
        <taxon>Pseudomonadota</taxon>
        <taxon>Alphaproteobacteria</taxon>
        <taxon>Hyphomonadales</taxon>
        <taxon>Hyphomonadaceae</taxon>
        <taxon>Hyphomonas</taxon>
    </lineage>
</organism>
<feature type="signal peptide" evidence="8">
    <location>
        <begin position="1"/>
        <end position="18"/>
    </location>
</feature>
<dbReference type="InterPro" id="IPR009056">
    <property type="entry name" value="Cyt_c-like_dom"/>
</dbReference>
<keyword evidence="1" id="KW-0813">Transport</keyword>
<dbReference type="PRINTS" id="PR00604">
    <property type="entry name" value="CYTCHRMECIAB"/>
</dbReference>
<evidence type="ECO:0000256" key="5">
    <source>
        <dbReference type="ARBA" id="ARBA00023004"/>
    </source>
</evidence>
<feature type="domain" description="Cytochrome c" evidence="9">
    <location>
        <begin position="70"/>
        <end position="170"/>
    </location>
</feature>
<dbReference type="AlphaFoldDB" id="A0A062VJC7"/>
<keyword evidence="11" id="KW-1185">Reference proteome</keyword>
<dbReference type="PROSITE" id="PS51257">
    <property type="entry name" value="PROKAR_LIPOPROTEIN"/>
    <property type="match status" value="1"/>
</dbReference>
<dbReference type="PANTHER" id="PTHR11961">
    <property type="entry name" value="CYTOCHROME C"/>
    <property type="match status" value="1"/>
</dbReference>
<keyword evidence="3 6" id="KW-0479">Metal-binding</keyword>
<keyword evidence="4" id="KW-0249">Electron transport</keyword>
<dbReference type="GO" id="GO:0020037">
    <property type="term" value="F:heme binding"/>
    <property type="evidence" value="ECO:0007669"/>
    <property type="project" value="InterPro"/>
</dbReference>
<dbReference type="SUPFAM" id="SSF46626">
    <property type="entry name" value="Cytochrome c"/>
    <property type="match status" value="1"/>
</dbReference>
<dbReference type="GO" id="GO:0046872">
    <property type="term" value="F:metal ion binding"/>
    <property type="evidence" value="ECO:0007669"/>
    <property type="project" value="UniProtKB-KW"/>
</dbReference>
<evidence type="ECO:0000313" key="10">
    <source>
        <dbReference type="EMBL" id="KCZ98191.1"/>
    </source>
</evidence>
<dbReference type="PROSITE" id="PS51007">
    <property type="entry name" value="CYTC"/>
    <property type="match status" value="1"/>
</dbReference>